<accession>A0A1H1L5P1</accession>
<reference evidence="5" key="1">
    <citation type="submission" date="2016-10" db="EMBL/GenBank/DDBJ databases">
        <authorList>
            <person name="Varghese N."/>
            <person name="Submissions S."/>
        </authorList>
    </citation>
    <scope>NUCLEOTIDE SEQUENCE [LARGE SCALE GENOMIC DNA]</scope>
    <source>
        <strain evidence="5">JCM 14963</strain>
    </source>
</reference>
<dbReference type="AlphaFoldDB" id="A0A1H1L5P1"/>
<protein>
    <recommendedName>
        <fullName evidence="3">Tle cognate immunity protein 4 C-terminal domain-containing protein</fullName>
    </recommendedName>
</protein>
<evidence type="ECO:0000256" key="1">
    <source>
        <dbReference type="SAM" id="Coils"/>
    </source>
</evidence>
<dbReference type="EMBL" id="LT629763">
    <property type="protein sequence ID" value="SDR69365.1"/>
    <property type="molecule type" value="Genomic_DNA"/>
</dbReference>
<keyword evidence="2" id="KW-0732">Signal</keyword>
<dbReference type="Pfam" id="PF18426">
    <property type="entry name" value="Tli4_C"/>
    <property type="match status" value="1"/>
</dbReference>
<dbReference type="InterPro" id="IPR041290">
    <property type="entry name" value="Tli4_C"/>
</dbReference>
<feature type="coiled-coil region" evidence="1">
    <location>
        <begin position="115"/>
        <end position="156"/>
    </location>
</feature>
<sequence>MRLVPFSFLLLPAVVFAEAVAPDRYQTPEGWRTECLGRSQFDMPPTAVWQLQIPYGDTVDYAATDPRAKRSLDYGTDPGNGIYKFVRIRVSPETTREAYENALGTELPNETKAKMRVLENRVKEKEERFDSLNDDMKKHVEELMALEAEYKKYSDMVSDITRFKIFIDFDKSKGRPTEELEAQLADFERQVAALPTDARYEKERAFELGIPDAAGAWHPDRMVAVLWRNNRIFHFEFGPKNGEYDSSIEAIEPAARDLLARFRPREAFEIPQEPGVCLPFGFIADNGTENYYAGFSWHVKSTPYVLNSLTLSNSVTDAIQLLPMLTKRLMGNPFPAALVATNIGPRRIDIGSSRGTLTGRSLQAIDPEGDRLSSHAQYNLNAGAAAGKYTPTLLYKLQTYANDQPPPPIEQAEADVLKFMKSFRPLPGMQALYEAAENQQ</sequence>
<evidence type="ECO:0000313" key="4">
    <source>
        <dbReference type="EMBL" id="SDR69365.1"/>
    </source>
</evidence>
<proteinExistence type="predicted"/>
<dbReference type="OrthoDB" id="8752886at2"/>
<dbReference type="Proteomes" id="UP000243413">
    <property type="component" value="Chromosome I"/>
</dbReference>
<feature type="signal peptide" evidence="2">
    <location>
        <begin position="1"/>
        <end position="17"/>
    </location>
</feature>
<evidence type="ECO:0000256" key="2">
    <source>
        <dbReference type="SAM" id="SignalP"/>
    </source>
</evidence>
<gene>
    <name evidence="4" type="ORF">SAMN05216271_0060</name>
</gene>
<keyword evidence="1" id="KW-0175">Coiled coil</keyword>
<feature type="domain" description="Tle cognate immunity protein 4 C-terminal" evidence="3">
    <location>
        <begin position="269"/>
        <end position="413"/>
    </location>
</feature>
<feature type="chain" id="PRO_5009253115" description="Tle cognate immunity protein 4 C-terminal domain-containing protein" evidence="2">
    <location>
        <begin position="18"/>
        <end position="440"/>
    </location>
</feature>
<organism evidence="4 5">
    <name type="scientific">Halopseudomonas sabulinigri</name>
    <dbReference type="NCBI Taxonomy" id="472181"/>
    <lineage>
        <taxon>Bacteria</taxon>
        <taxon>Pseudomonadati</taxon>
        <taxon>Pseudomonadota</taxon>
        <taxon>Gammaproteobacteria</taxon>
        <taxon>Pseudomonadales</taxon>
        <taxon>Pseudomonadaceae</taxon>
        <taxon>Halopseudomonas</taxon>
    </lineage>
</organism>
<dbReference type="RefSeq" id="WP_157719253.1">
    <property type="nucleotide sequence ID" value="NZ_LT629763.1"/>
</dbReference>
<name>A0A1H1L5P1_9GAMM</name>
<evidence type="ECO:0000259" key="3">
    <source>
        <dbReference type="Pfam" id="PF18426"/>
    </source>
</evidence>
<evidence type="ECO:0000313" key="5">
    <source>
        <dbReference type="Proteomes" id="UP000243413"/>
    </source>
</evidence>
<dbReference type="STRING" id="472181.SAMN05216271_0060"/>